<dbReference type="EMBL" id="CT573213">
    <property type="protein sequence ID" value="CAJ59986.1"/>
    <property type="molecule type" value="Genomic_DNA"/>
</dbReference>
<dbReference type="InterPro" id="IPR010432">
    <property type="entry name" value="RDD"/>
</dbReference>
<dbReference type="HOGENOM" id="CLU_2081346_0_0_11"/>
<evidence type="ECO:0000256" key="4">
    <source>
        <dbReference type="ARBA" id="ARBA00022989"/>
    </source>
</evidence>
<dbReference type="GO" id="GO:0005886">
    <property type="term" value="C:plasma membrane"/>
    <property type="evidence" value="ECO:0007669"/>
    <property type="project" value="UniProtKB-SubCell"/>
</dbReference>
<name>Q0RR37_FRAAA</name>
<feature type="domain" description="RDD" evidence="7">
    <location>
        <begin position="11"/>
        <end position="101"/>
    </location>
</feature>
<keyword evidence="4 6" id="KW-1133">Transmembrane helix</keyword>
<dbReference type="AlphaFoldDB" id="Q0RR37"/>
<evidence type="ECO:0000256" key="5">
    <source>
        <dbReference type="ARBA" id="ARBA00023136"/>
    </source>
</evidence>
<sequence>MGGTGYEAGLAADTTAIILFAFIGIEVLLLVRRDGQTLGRGLMGLRVIREDKRAAMLPRASAFTRMILMLLPTYTLLIIPVNAIVAACDDKRRALHDRAAGTSVVRAPKRGLKPALI</sequence>
<evidence type="ECO:0000256" key="6">
    <source>
        <dbReference type="SAM" id="Phobius"/>
    </source>
</evidence>
<dbReference type="OrthoDB" id="9774993at2"/>
<comment type="subcellular location">
    <subcellularLocation>
        <location evidence="1">Cell membrane</location>
        <topology evidence="1">Multi-pass membrane protein</topology>
    </subcellularLocation>
</comment>
<dbReference type="RefSeq" id="WP_011602523.1">
    <property type="nucleotide sequence ID" value="NC_008278.1"/>
</dbReference>
<dbReference type="PANTHER" id="PTHR36115">
    <property type="entry name" value="PROLINE-RICH ANTIGEN HOMOLOG-RELATED"/>
    <property type="match status" value="1"/>
</dbReference>
<feature type="transmembrane region" description="Helical" evidence="6">
    <location>
        <begin position="12"/>
        <end position="31"/>
    </location>
</feature>
<dbReference type="Proteomes" id="UP000000657">
    <property type="component" value="Chromosome"/>
</dbReference>
<gene>
    <name evidence="8" type="ordered locus">FRAAL1325</name>
</gene>
<reference evidence="8 9" key="1">
    <citation type="journal article" date="2007" name="Genome Res.">
        <title>Genome characteristics of facultatively symbiotic Frankia sp. strains reflect host range and host plant biogeography.</title>
        <authorList>
            <person name="Normand P."/>
            <person name="Lapierre P."/>
            <person name="Tisa L.S."/>
            <person name="Gogarten J.P."/>
            <person name="Alloisio N."/>
            <person name="Bagnarol E."/>
            <person name="Bassi C.A."/>
            <person name="Berry A.M."/>
            <person name="Bickhart D.M."/>
            <person name="Choisne N."/>
            <person name="Couloux A."/>
            <person name="Cournoyer B."/>
            <person name="Cruveiller S."/>
            <person name="Daubin V."/>
            <person name="Demange N."/>
            <person name="Francino M.P."/>
            <person name="Goltsman E."/>
            <person name="Huang Y."/>
            <person name="Kopp O.R."/>
            <person name="Labarre L."/>
            <person name="Lapidus A."/>
            <person name="Lavire C."/>
            <person name="Marechal J."/>
            <person name="Martinez M."/>
            <person name="Mastronunzio J.E."/>
            <person name="Mullin B.C."/>
            <person name="Niemann J."/>
            <person name="Pujic P."/>
            <person name="Rawnsley T."/>
            <person name="Rouy Z."/>
            <person name="Schenowitz C."/>
            <person name="Sellstedt A."/>
            <person name="Tavares F."/>
            <person name="Tomkins J.P."/>
            <person name="Vallenet D."/>
            <person name="Valverde C."/>
            <person name="Wall L.G."/>
            <person name="Wang Y."/>
            <person name="Medigue C."/>
            <person name="Benson D.R."/>
        </authorList>
    </citation>
    <scope>NUCLEOTIDE SEQUENCE [LARGE SCALE GENOMIC DNA]</scope>
    <source>
        <strain evidence="9">DSM 45986 / CECT 9034 / ACN14a</strain>
    </source>
</reference>
<protein>
    <recommendedName>
        <fullName evidence="7">RDD domain-containing protein</fullName>
    </recommendedName>
</protein>
<evidence type="ECO:0000313" key="9">
    <source>
        <dbReference type="Proteomes" id="UP000000657"/>
    </source>
</evidence>
<dbReference type="InterPro" id="IPR051791">
    <property type="entry name" value="Pra-immunoreactive"/>
</dbReference>
<evidence type="ECO:0000313" key="8">
    <source>
        <dbReference type="EMBL" id="CAJ59986.1"/>
    </source>
</evidence>
<dbReference type="KEGG" id="fal:FRAAL1325"/>
<feature type="transmembrane region" description="Helical" evidence="6">
    <location>
        <begin position="62"/>
        <end position="85"/>
    </location>
</feature>
<evidence type="ECO:0000256" key="2">
    <source>
        <dbReference type="ARBA" id="ARBA00022475"/>
    </source>
</evidence>
<evidence type="ECO:0000256" key="1">
    <source>
        <dbReference type="ARBA" id="ARBA00004651"/>
    </source>
</evidence>
<dbReference type="Pfam" id="PF06271">
    <property type="entry name" value="RDD"/>
    <property type="match status" value="1"/>
</dbReference>
<evidence type="ECO:0000256" key="3">
    <source>
        <dbReference type="ARBA" id="ARBA00022692"/>
    </source>
</evidence>
<organism evidence="8 9">
    <name type="scientific">Frankia alni (strain DSM 45986 / CECT 9034 / ACN14a)</name>
    <dbReference type="NCBI Taxonomy" id="326424"/>
    <lineage>
        <taxon>Bacteria</taxon>
        <taxon>Bacillati</taxon>
        <taxon>Actinomycetota</taxon>
        <taxon>Actinomycetes</taxon>
        <taxon>Frankiales</taxon>
        <taxon>Frankiaceae</taxon>
        <taxon>Frankia</taxon>
    </lineage>
</organism>
<evidence type="ECO:0000259" key="7">
    <source>
        <dbReference type="Pfam" id="PF06271"/>
    </source>
</evidence>
<keyword evidence="9" id="KW-1185">Reference proteome</keyword>
<keyword evidence="3 6" id="KW-0812">Transmembrane</keyword>
<keyword evidence="5 6" id="KW-0472">Membrane</keyword>
<proteinExistence type="predicted"/>
<accession>Q0RR37</accession>
<keyword evidence="2" id="KW-1003">Cell membrane</keyword>